<reference evidence="2" key="1">
    <citation type="submission" date="2013-07" db="EMBL/GenBank/DDBJ databases">
        <title>The genome of an arbuscular mycorrhizal fungus provides insights into the evolution of the oldest plant symbiosis.</title>
        <authorList>
            <consortium name="DOE Joint Genome Institute"/>
            <person name="Tisserant E."/>
            <person name="Malbreil M."/>
            <person name="Kuo A."/>
            <person name="Kohler A."/>
            <person name="Symeonidi A."/>
            <person name="Balestrini R."/>
            <person name="Charron P."/>
            <person name="Duensing N."/>
            <person name="Frei-dit-Frey N."/>
            <person name="Gianinazzi-Pearson V."/>
            <person name="Gilbert B."/>
            <person name="Handa Y."/>
            <person name="Hijri M."/>
            <person name="Kaul R."/>
            <person name="Kawaguchi M."/>
            <person name="Krajinski F."/>
            <person name="Lammers P."/>
            <person name="Lapierre D."/>
            <person name="Masclaux F.G."/>
            <person name="Murat C."/>
            <person name="Morin E."/>
            <person name="Ndikumana S."/>
            <person name="Pagni M."/>
            <person name="Petitpierre D."/>
            <person name="Requena N."/>
            <person name="Rosikiewicz P."/>
            <person name="Riley R."/>
            <person name="Saito K."/>
            <person name="San Clemente H."/>
            <person name="Shapiro H."/>
            <person name="van Tuinen D."/>
            <person name="Becard G."/>
            <person name="Bonfante P."/>
            <person name="Paszkowski U."/>
            <person name="Shachar-Hill Y."/>
            <person name="Young J.P."/>
            <person name="Sanders I.R."/>
            <person name="Henrissat B."/>
            <person name="Rensing S.A."/>
            <person name="Grigoriev I.V."/>
            <person name="Corradi N."/>
            <person name="Roux C."/>
            <person name="Martin F."/>
        </authorList>
    </citation>
    <scope>NUCLEOTIDE SEQUENCE</scope>
    <source>
        <strain evidence="2">DAOM 197198</strain>
    </source>
</reference>
<keyword evidence="1" id="KW-1133">Transmembrane helix</keyword>
<dbReference type="HOGENOM" id="CLU_2229642_0_0_1"/>
<keyword evidence="1" id="KW-0812">Transmembrane</keyword>
<protein>
    <submittedName>
        <fullName evidence="2">Uncharacterized protein</fullName>
    </submittedName>
</protein>
<dbReference type="AlphaFoldDB" id="U9TF38"/>
<accession>U9TF38</accession>
<evidence type="ECO:0000313" key="2">
    <source>
        <dbReference type="EMBL" id="ESA04953.1"/>
    </source>
</evidence>
<gene>
    <name evidence="2" type="ORF">GLOINDRAFT_326437</name>
</gene>
<keyword evidence="1" id="KW-0472">Membrane</keyword>
<name>U9TF38_RHIID</name>
<feature type="transmembrane region" description="Helical" evidence="1">
    <location>
        <begin position="66"/>
        <end position="85"/>
    </location>
</feature>
<feature type="non-terminal residue" evidence="2">
    <location>
        <position position="106"/>
    </location>
</feature>
<evidence type="ECO:0000256" key="1">
    <source>
        <dbReference type="SAM" id="Phobius"/>
    </source>
</evidence>
<sequence>MLNLMPFFKVPDQVLTHVCYKETTFSLSWNLSLKREFINVPILFIVQLALLVLLRQKLLSDISIANYAALYTIGNILFFISVLVLSKSIKGELSSGRLDNGNQNEP</sequence>
<dbReference type="EMBL" id="KI293721">
    <property type="protein sequence ID" value="ESA04953.1"/>
    <property type="molecule type" value="Genomic_DNA"/>
</dbReference>
<proteinExistence type="predicted"/>
<dbReference type="VEuPathDB" id="FungiDB:RhiirFUN_026292"/>
<feature type="transmembrane region" description="Helical" evidence="1">
    <location>
        <begin position="37"/>
        <end position="54"/>
    </location>
</feature>
<organism evidence="2">
    <name type="scientific">Rhizophagus irregularis (strain DAOM 181602 / DAOM 197198 / MUCL 43194)</name>
    <name type="common">Arbuscular mycorrhizal fungus</name>
    <name type="synonym">Glomus intraradices</name>
    <dbReference type="NCBI Taxonomy" id="747089"/>
    <lineage>
        <taxon>Eukaryota</taxon>
        <taxon>Fungi</taxon>
        <taxon>Fungi incertae sedis</taxon>
        <taxon>Mucoromycota</taxon>
        <taxon>Glomeromycotina</taxon>
        <taxon>Glomeromycetes</taxon>
        <taxon>Glomerales</taxon>
        <taxon>Glomeraceae</taxon>
        <taxon>Rhizophagus</taxon>
    </lineage>
</organism>